<reference evidence="9" key="1">
    <citation type="journal article" date="2020" name="mSystems">
        <title>Genome- and Community-Level Interaction Insights into Carbon Utilization and Element Cycling Functions of Hydrothermarchaeota in Hydrothermal Sediment.</title>
        <authorList>
            <person name="Zhou Z."/>
            <person name="Liu Y."/>
            <person name="Xu W."/>
            <person name="Pan J."/>
            <person name="Luo Z.H."/>
            <person name="Li M."/>
        </authorList>
    </citation>
    <scope>NUCLEOTIDE SEQUENCE [LARGE SCALE GENOMIC DNA]</scope>
    <source>
        <strain evidence="9">SpSt-1056</strain>
    </source>
</reference>
<evidence type="ECO:0000256" key="5">
    <source>
        <dbReference type="ARBA" id="ARBA00023002"/>
    </source>
</evidence>
<keyword evidence="2" id="KW-1003">Cell membrane</keyword>
<evidence type="ECO:0000256" key="7">
    <source>
        <dbReference type="SAM" id="Phobius"/>
    </source>
</evidence>
<dbReference type="SUPFAM" id="SSF103501">
    <property type="entry name" value="Respiratory nitrate reductase 1 gamma chain"/>
    <property type="match status" value="1"/>
</dbReference>
<organism evidence="9">
    <name type="scientific">Caldiarchaeum subterraneum</name>
    <dbReference type="NCBI Taxonomy" id="311458"/>
    <lineage>
        <taxon>Archaea</taxon>
        <taxon>Nitrososphaerota</taxon>
        <taxon>Candidatus Caldarchaeales</taxon>
        <taxon>Candidatus Caldarchaeaceae</taxon>
        <taxon>Candidatus Caldarchaeum</taxon>
    </lineage>
</organism>
<evidence type="ECO:0000256" key="6">
    <source>
        <dbReference type="ARBA" id="ARBA00023136"/>
    </source>
</evidence>
<protein>
    <recommendedName>
        <fullName evidence="8">NarG-like domain-containing protein</fullName>
    </recommendedName>
</protein>
<evidence type="ECO:0000313" key="9">
    <source>
        <dbReference type="EMBL" id="HHK68086.1"/>
    </source>
</evidence>
<sequence>MKRSGMGDAVAWTATTITALTLIVLWLSLIILNAGHGVQIDRNTVLSKDIVDAAGLSSLALIIIAVLIKIRRKSVAILLQEILSMLRPVKNMPANGGKPAAFDTAALKEMLRIGVYEVLVLGKMGKCEDFKQWLSHLLTMWGFIGLFITTSIDAIVNPGANPLPILHPVRILGNISGIVFMTGLTLSITRRLVDGSVRANSMFSDWSFLAVMYGTGATGFMVQWFADTGNAFGTAVTYIAHMFFVAALIPTAPWTKFIHALWRPSWVIYSGLLSRGESRET</sequence>
<keyword evidence="4 7" id="KW-1133">Transmembrane helix</keyword>
<gene>
    <name evidence="9" type="ORF">ENM11_02875</name>
</gene>
<comment type="caution">
    <text evidence="9">The sequence shown here is derived from an EMBL/GenBank/DDBJ whole genome shotgun (WGS) entry which is preliminary data.</text>
</comment>
<dbReference type="Pfam" id="PF02665">
    <property type="entry name" value="Nitrate_red_gam"/>
    <property type="match status" value="1"/>
</dbReference>
<dbReference type="GO" id="GO:0005886">
    <property type="term" value="C:plasma membrane"/>
    <property type="evidence" value="ECO:0007669"/>
    <property type="project" value="UniProtKB-SubCell"/>
</dbReference>
<feature type="transmembrane region" description="Helical" evidence="7">
    <location>
        <begin position="50"/>
        <end position="68"/>
    </location>
</feature>
<feature type="transmembrane region" description="Helical" evidence="7">
    <location>
        <begin position="9"/>
        <end position="30"/>
    </location>
</feature>
<dbReference type="GO" id="GO:0016491">
    <property type="term" value="F:oxidoreductase activity"/>
    <property type="evidence" value="ECO:0007669"/>
    <property type="project" value="UniProtKB-KW"/>
</dbReference>
<keyword evidence="3 7" id="KW-0812">Transmembrane</keyword>
<feature type="transmembrane region" description="Helical" evidence="7">
    <location>
        <begin position="232"/>
        <end position="254"/>
    </location>
</feature>
<keyword evidence="6 7" id="KW-0472">Membrane</keyword>
<dbReference type="EMBL" id="DRWN01000023">
    <property type="protein sequence ID" value="HHK68086.1"/>
    <property type="molecule type" value="Genomic_DNA"/>
</dbReference>
<feature type="transmembrane region" description="Helical" evidence="7">
    <location>
        <begin position="168"/>
        <end position="186"/>
    </location>
</feature>
<dbReference type="InterPro" id="IPR023234">
    <property type="entry name" value="NarG-like_domain"/>
</dbReference>
<feature type="domain" description="NarG-like" evidence="8">
    <location>
        <begin position="171"/>
        <end position="244"/>
    </location>
</feature>
<evidence type="ECO:0000256" key="2">
    <source>
        <dbReference type="ARBA" id="ARBA00022475"/>
    </source>
</evidence>
<dbReference type="AlphaFoldDB" id="A0A7C5Q7J3"/>
<dbReference type="InterPro" id="IPR036197">
    <property type="entry name" value="NarG-like_sf"/>
</dbReference>
<evidence type="ECO:0000256" key="4">
    <source>
        <dbReference type="ARBA" id="ARBA00022989"/>
    </source>
</evidence>
<evidence type="ECO:0000256" key="1">
    <source>
        <dbReference type="ARBA" id="ARBA00004651"/>
    </source>
</evidence>
<keyword evidence="5" id="KW-0560">Oxidoreductase</keyword>
<proteinExistence type="predicted"/>
<evidence type="ECO:0000259" key="8">
    <source>
        <dbReference type="Pfam" id="PF02665"/>
    </source>
</evidence>
<feature type="transmembrane region" description="Helical" evidence="7">
    <location>
        <begin position="206"/>
        <end position="226"/>
    </location>
</feature>
<evidence type="ECO:0000256" key="3">
    <source>
        <dbReference type="ARBA" id="ARBA00022692"/>
    </source>
</evidence>
<dbReference type="Gene3D" id="1.20.950.20">
    <property type="entry name" value="Transmembrane di-heme cytochromes, Chain C"/>
    <property type="match status" value="1"/>
</dbReference>
<feature type="transmembrane region" description="Helical" evidence="7">
    <location>
        <begin position="133"/>
        <end position="156"/>
    </location>
</feature>
<name>A0A7C5Q7J3_CALS0</name>
<comment type="subcellular location">
    <subcellularLocation>
        <location evidence="1">Cell membrane</location>
        <topology evidence="1">Multi-pass membrane protein</topology>
    </subcellularLocation>
</comment>
<accession>A0A7C5Q7J3</accession>